<organism evidence="1 2">
    <name type="scientific">Echinococcus granulosus</name>
    <name type="common">Hydatid tapeworm</name>
    <dbReference type="NCBI Taxonomy" id="6210"/>
    <lineage>
        <taxon>Eukaryota</taxon>
        <taxon>Metazoa</taxon>
        <taxon>Spiralia</taxon>
        <taxon>Lophotrochozoa</taxon>
        <taxon>Platyhelminthes</taxon>
        <taxon>Cestoda</taxon>
        <taxon>Eucestoda</taxon>
        <taxon>Cyclophyllidea</taxon>
        <taxon>Taeniidae</taxon>
        <taxon>Echinococcus</taxon>
        <taxon>Echinococcus granulosus group</taxon>
    </lineage>
</organism>
<dbReference type="CTD" id="36340539"/>
<dbReference type="KEGG" id="egl:EGR_04824"/>
<gene>
    <name evidence="1" type="ORF">EGR_04824</name>
</gene>
<comment type="caution">
    <text evidence="1">The sequence shown here is derived from an EMBL/GenBank/DDBJ whole genome shotgun (WGS) entry which is preliminary data.</text>
</comment>
<evidence type="ECO:0000313" key="1">
    <source>
        <dbReference type="EMBL" id="EUB60266.1"/>
    </source>
</evidence>
<dbReference type="EMBL" id="APAU02000032">
    <property type="protein sequence ID" value="EUB60266.1"/>
    <property type="molecule type" value="Genomic_DNA"/>
</dbReference>
<keyword evidence="2" id="KW-1185">Reference proteome</keyword>
<evidence type="ECO:0000313" key="2">
    <source>
        <dbReference type="Proteomes" id="UP000019149"/>
    </source>
</evidence>
<dbReference type="GeneID" id="36340539"/>
<dbReference type="AlphaFoldDB" id="W6UGY1"/>
<name>W6UGY1_ECHGR</name>
<sequence length="102" mass="11677">MQSLEVVTIQLLRKGLKGYRKANHKRVGNISRKLPKNKHLNPIHKMGASLNTNDGYVTYYGHTQNNNRRTSTRVVLLNPSRITQILTISIGSTYNSNIIHFY</sequence>
<proteinExistence type="predicted"/>
<protein>
    <submittedName>
        <fullName evidence="1">Uncharacterized protein</fullName>
    </submittedName>
</protein>
<dbReference type="Proteomes" id="UP000019149">
    <property type="component" value="Unassembled WGS sequence"/>
</dbReference>
<dbReference type="RefSeq" id="XP_024351462.1">
    <property type="nucleotide sequence ID" value="XM_024494073.1"/>
</dbReference>
<reference evidence="1 2" key="1">
    <citation type="journal article" date="2013" name="Nat. Genet.">
        <title>The genome of the hydatid tapeworm Echinococcus granulosus.</title>
        <authorList>
            <person name="Zheng H."/>
            <person name="Zhang W."/>
            <person name="Zhang L."/>
            <person name="Zhang Z."/>
            <person name="Li J."/>
            <person name="Lu G."/>
            <person name="Zhu Y."/>
            <person name="Wang Y."/>
            <person name="Huang Y."/>
            <person name="Liu J."/>
            <person name="Kang H."/>
            <person name="Chen J."/>
            <person name="Wang L."/>
            <person name="Chen A."/>
            <person name="Yu S."/>
            <person name="Gao Z."/>
            <person name="Jin L."/>
            <person name="Gu W."/>
            <person name="Wang Z."/>
            <person name="Zhao L."/>
            <person name="Shi B."/>
            <person name="Wen H."/>
            <person name="Lin R."/>
            <person name="Jones M.K."/>
            <person name="Brejova B."/>
            <person name="Vinar T."/>
            <person name="Zhao G."/>
            <person name="McManus D.P."/>
            <person name="Chen Z."/>
            <person name="Zhou Y."/>
            <person name="Wang S."/>
        </authorList>
    </citation>
    <scope>NUCLEOTIDE SEQUENCE [LARGE SCALE GENOMIC DNA]</scope>
</reference>
<accession>W6UGY1</accession>